<evidence type="ECO:0000313" key="3">
    <source>
        <dbReference type="Proteomes" id="UP000192247"/>
    </source>
</evidence>
<dbReference type="PANTHER" id="PTHR12277:SF81">
    <property type="entry name" value="PROTEIN ABHD13"/>
    <property type="match status" value="1"/>
</dbReference>
<dbReference type="GO" id="GO:0008474">
    <property type="term" value="F:palmitoyl-(protein) hydrolase activity"/>
    <property type="evidence" value="ECO:0007669"/>
    <property type="project" value="TreeGrafter"/>
</dbReference>
<feature type="compositionally biased region" description="Low complexity" evidence="1">
    <location>
        <begin position="15"/>
        <end position="33"/>
    </location>
</feature>
<keyword evidence="3" id="KW-1185">Reference proteome</keyword>
<dbReference type="AlphaFoldDB" id="A0A1V9Y218"/>
<evidence type="ECO:0000256" key="1">
    <source>
        <dbReference type="SAM" id="MobiDB-lite"/>
    </source>
</evidence>
<keyword evidence="2" id="KW-0378">Hydrolase</keyword>
<feature type="region of interest" description="Disordered" evidence="1">
    <location>
        <begin position="1"/>
        <end position="33"/>
    </location>
</feature>
<dbReference type="PANTHER" id="PTHR12277">
    <property type="entry name" value="ALPHA/BETA HYDROLASE DOMAIN-CONTAINING PROTEIN"/>
    <property type="match status" value="1"/>
</dbReference>
<protein>
    <submittedName>
        <fullName evidence="2">Abhydrolase domain-containing protein FAM108B1-like</fullName>
    </submittedName>
</protein>
<name>A0A1V9Y218_9ACAR</name>
<dbReference type="InParanoid" id="A0A1V9Y218"/>
<dbReference type="GO" id="GO:0005886">
    <property type="term" value="C:plasma membrane"/>
    <property type="evidence" value="ECO:0007669"/>
    <property type="project" value="TreeGrafter"/>
</dbReference>
<dbReference type="STRING" id="418985.A0A1V9Y218"/>
<dbReference type="SUPFAM" id="SSF53474">
    <property type="entry name" value="alpha/beta-Hydrolases"/>
    <property type="match status" value="1"/>
</dbReference>
<dbReference type="EMBL" id="MNPL01000754">
    <property type="protein sequence ID" value="OQR79733.1"/>
    <property type="molecule type" value="Genomic_DNA"/>
</dbReference>
<dbReference type="Gene3D" id="3.40.50.1820">
    <property type="entry name" value="alpha/beta hydrolase"/>
    <property type="match status" value="1"/>
</dbReference>
<evidence type="ECO:0000313" key="2">
    <source>
        <dbReference type="EMBL" id="OQR79733.1"/>
    </source>
</evidence>
<dbReference type="Proteomes" id="UP000192247">
    <property type="component" value="Unassembled WGS sequence"/>
</dbReference>
<dbReference type="InterPro" id="IPR029058">
    <property type="entry name" value="AB_hydrolase_fold"/>
</dbReference>
<comment type="caution">
    <text evidence="2">The sequence shown here is derived from an EMBL/GenBank/DDBJ whole genome shotgun (WGS) entry which is preliminary data.</text>
</comment>
<organism evidence="2 3">
    <name type="scientific">Tropilaelaps mercedesae</name>
    <dbReference type="NCBI Taxonomy" id="418985"/>
    <lineage>
        <taxon>Eukaryota</taxon>
        <taxon>Metazoa</taxon>
        <taxon>Ecdysozoa</taxon>
        <taxon>Arthropoda</taxon>
        <taxon>Chelicerata</taxon>
        <taxon>Arachnida</taxon>
        <taxon>Acari</taxon>
        <taxon>Parasitiformes</taxon>
        <taxon>Mesostigmata</taxon>
        <taxon>Gamasina</taxon>
        <taxon>Dermanyssoidea</taxon>
        <taxon>Laelapidae</taxon>
        <taxon>Tropilaelaps</taxon>
    </lineage>
</organism>
<reference evidence="2 3" key="1">
    <citation type="journal article" date="2017" name="Gigascience">
        <title>Draft genome of the honey bee ectoparasitic mite, Tropilaelaps mercedesae, is shaped by the parasitic life history.</title>
        <authorList>
            <person name="Dong X."/>
            <person name="Armstrong S.D."/>
            <person name="Xia D."/>
            <person name="Makepeace B.L."/>
            <person name="Darby A.C."/>
            <person name="Kadowaki T."/>
        </authorList>
    </citation>
    <scope>NUCLEOTIDE SEQUENCE [LARGE SCALE GENOMIC DNA]</scope>
    <source>
        <strain evidence="2">Wuxi-XJTLU</strain>
    </source>
</reference>
<accession>A0A1V9Y218</accession>
<sequence length="338" mass="37680">MGNSSAKDPKDTPKRLTCLTSRDSSSSSLPSTPSIKESYSFANLFYKVASIFCCPPTRSSIVRKLAFHPPIPATYCLIEDPTAEFGLRIKANRRRVMRDYPNFNACSQKADVFFVRKKDGNVLTSLRVKKPVKDKSERGKASNLVIIYSHPNAIDLGDVLPLAIDFSKTFSCDFVSYDYTGYGPNLGEPSEAELLCDGESVFQHVRTVFKVKLSQIVLFGESIGSVPSVYLATRYKVRGLILQGAIASGIKVIFPFVNINPFGLDCFRNIERISNTLCPVLFVHGTNDEICDFKDAKNMYERCPSAVKPLWLLGAGHNDCADHESYEKRIRIFLTKQG</sequence>
<dbReference type="GO" id="GO:0010008">
    <property type="term" value="C:endosome membrane"/>
    <property type="evidence" value="ECO:0007669"/>
    <property type="project" value="TreeGrafter"/>
</dbReference>
<proteinExistence type="predicted"/>
<dbReference type="OrthoDB" id="446723at2759"/>
<gene>
    <name evidence="2" type="ORF">BIW11_05526</name>
</gene>